<keyword evidence="5" id="KW-0472">Membrane</keyword>
<keyword evidence="7" id="KW-1185">Reference proteome</keyword>
<evidence type="ECO:0000256" key="3">
    <source>
        <dbReference type="ARBA" id="ARBA00022703"/>
    </source>
</evidence>
<dbReference type="GeneTree" id="ENSGT00530000064453"/>
<reference evidence="6" key="1">
    <citation type="submission" date="2025-08" db="UniProtKB">
        <authorList>
            <consortium name="Ensembl"/>
        </authorList>
    </citation>
    <scope>IDENTIFICATION</scope>
</reference>
<dbReference type="PROSITE" id="PS01259">
    <property type="entry name" value="BH3"/>
    <property type="match status" value="1"/>
</dbReference>
<dbReference type="AlphaFoldDB" id="A0A8C5KS51"/>
<dbReference type="GO" id="GO:0008584">
    <property type="term" value="P:male gonad development"/>
    <property type="evidence" value="ECO:0007669"/>
    <property type="project" value="Ensembl"/>
</dbReference>
<organism evidence="6 7">
    <name type="scientific">Jaculus jaculus</name>
    <name type="common">Lesser Egyptian jerboa</name>
    <dbReference type="NCBI Taxonomy" id="51337"/>
    <lineage>
        <taxon>Eukaryota</taxon>
        <taxon>Metazoa</taxon>
        <taxon>Chordata</taxon>
        <taxon>Craniata</taxon>
        <taxon>Vertebrata</taxon>
        <taxon>Euteleostomi</taxon>
        <taxon>Mammalia</taxon>
        <taxon>Eutheria</taxon>
        <taxon>Euarchontoglires</taxon>
        <taxon>Glires</taxon>
        <taxon>Rodentia</taxon>
        <taxon>Myomorpha</taxon>
        <taxon>Dipodoidea</taxon>
        <taxon>Dipodidae</taxon>
        <taxon>Dipodinae</taxon>
        <taxon>Jaculus</taxon>
    </lineage>
</organism>
<evidence type="ECO:0000313" key="6">
    <source>
        <dbReference type="Ensembl" id="ENSJJAP00000014959.1"/>
    </source>
</evidence>
<evidence type="ECO:0000256" key="2">
    <source>
        <dbReference type="ARBA" id="ARBA00004370"/>
    </source>
</evidence>
<keyword evidence="3" id="KW-0053">Apoptosis</keyword>
<dbReference type="GO" id="GO:0042981">
    <property type="term" value="P:regulation of apoptotic process"/>
    <property type="evidence" value="ECO:0007669"/>
    <property type="project" value="InterPro"/>
</dbReference>
<dbReference type="PANTHER" id="PTHR15018">
    <property type="entry name" value="BCL-2-INTERACTING KILLER"/>
    <property type="match status" value="1"/>
</dbReference>
<dbReference type="Ensembl" id="ENSJJAT00000021463.1">
    <property type="protein sequence ID" value="ENSJJAP00000014959.1"/>
    <property type="gene ID" value="ENSJJAG00000017292.1"/>
</dbReference>
<dbReference type="GO" id="GO:0008637">
    <property type="term" value="P:apoptotic mitochondrial changes"/>
    <property type="evidence" value="ECO:0007669"/>
    <property type="project" value="Ensembl"/>
</dbReference>
<proteinExistence type="predicted"/>
<evidence type="ECO:0000313" key="7">
    <source>
        <dbReference type="Proteomes" id="UP000694385"/>
    </source>
</evidence>
<dbReference type="GO" id="GO:0016020">
    <property type="term" value="C:membrane"/>
    <property type="evidence" value="ECO:0007669"/>
    <property type="project" value="UniProtKB-SubCell"/>
</dbReference>
<dbReference type="OMA" id="ECMEGSD"/>
<dbReference type="InterPro" id="IPR020728">
    <property type="entry name" value="Bcl2_BH3_motif_CS"/>
</dbReference>
<dbReference type="Proteomes" id="UP000694385">
    <property type="component" value="Unassembled WGS sequence"/>
</dbReference>
<dbReference type="GO" id="GO:0005740">
    <property type="term" value="C:mitochondrial envelope"/>
    <property type="evidence" value="ECO:0007669"/>
    <property type="project" value="Ensembl"/>
</dbReference>
<evidence type="ECO:0000256" key="1">
    <source>
        <dbReference type="ARBA" id="ARBA00004173"/>
    </source>
</evidence>
<protein>
    <submittedName>
        <fullName evidence="6">BCL2-interacting killer</fullName>
    </submittedName>
</protein>
<gene>
    <name evidence="6" type="primary">Bik</name>
</gene>
<dbReference type="InterPro" id="IPR024579">
    <property type="entry name" value="Bcl2-int_killer"/>
</dbReference>
<comment type="subcellular location">
    <subcellularLocation>
        <location evidence="2">Membrane</location>
    </subcellularLocation>
    <subcellularLocation>
        <location evidence="1">Mitochondrion</location>
    </subcellularLocation>
</comment>
<name>A0A8C5KS51_JACJA</name>
<accession>A0A8C5KS51</accession>
<dbReference type="PANTHER" id="PTHR15018:SF1">
    <property type="entry name" value="BCL-2-INTERACTING KILLER"/>
    <property type="match status" value="1"/>
</dbReference>
<reference evidence="6" key="2">
    <citation type="submission" date="2025-09" db="UniProtKB">
        <authorList>
            <consortium name="Ensembl"/>
        </authorList>
    </citation>
    <scope>IDENTIFICATION</scope>
</reference>
<dbReference type="Pfam" id="PF12201">
    <property type="entry name" value="bcl-2I13"/>
    <property type="match status" value="1"/>
</dbReference>
<sequence>MSEARPISGNVFTETFLHQQALGAPVITEPVGEEDLPPVGDLDLMECLEGSNQVALRLACIGDEMDLRLRSPRLVQLPGMAMHSLAVTYGQTGVSGVLRSLVHGLIDLSKNLRCWSLPTPSAWVHRGQVCRQLPPLLLALLLLGGALHLLLQ</sequence>
<evidence type="ECO:0000256" key="4">
    <source>
        <dbReference type="ARBA" id="ARBA00023128"/>
    </source>
</evidence>
<evidence type="ECO:0000256" key="5">
    <source>
        <dbReference type="ARBA" id="ARBA00023136"/>
    </source>
</evidence>
<keyword evidence="4" id="KW-0496">Mitochondrion</keyword>
<dbReference type="GO" id="GO:0007283">
    <property type="term" value="P:spermatogenesis"/>
    <property type="evidence" value="ECO:0007669"/>
    <property type="project" value="Ensembl"/>
</dbReference>